<evidence type="ECO:0000313" key="4">
    <source>
        <dbReference type="Proteomes" id="UP000182241"/>
    </source>
</evidence>
<dbReference type="PANTHER" id="PTHR36492:SF2">
    <property type="entry name" value="[ACYL-CARRIER-PROTEIN] PHOSPHODIESTERASE PPTH"/>
    <property type="match status" value="1"/>
</dbReference>
<evidence type="ECO:0000256" key="1">
    <source>
        <dbReference type="SAM" id="MobiDB-lite"/>
    </source>
</evidence>
<evidence type="ECO:0000259" key="2">
    <source>
        <dbReference type="Pfam" id="PF00149"/>
    </source>
</evidence>
<dbReference type="RefSeq" id="WP_068742202.1">
    <property type="nucleotide sequence ID" value="NZ_CBDRGN010000001.1"/>
</dbReference>
<dbReference type="InterPro" id="IPR029052">
    <property type="entry name" value="Metallo-depent_PP-like"/>
</dbReference>
<dbReference type="EMBL" id="FNSA01000003">
    <property type="protein sequence ID" value="SEC36696.1"/>
    <property type="molecule type" value="Genomic_DNA"/>
</dbReference>
<gene>
    <name evidence="3" type="ORF">SAMN04489793_2119</name>
</gene>
<dbReference type="Proteomes" id="UP000182241">
    <property type="component" value="Unassembled WGS sequence"/>
</dbReference>
<sequence>MAKLWAISDLHVGHRGNEGVVDTVWPESPDDWLILAGDLCERTDQLDEVLTALAPRFATVIWVPGNHELYTTSKDPMQVFGEARYDHLVEICRHHGVLTPEDPFPVFEDPESGPVTIVPMFLLYDYTFRDEGLTTLQALARAKEKSVVATDEFLLSPEPYATRDAWCRARLDYTRRRLAALPAGTRTVLVNHWPLRREPTEVLFYPDFALWCGTVETRDWHVRYNAEAVVYGHLHIPRTTWYDGVRFEEVSVGYPREWQQRGLPEPLLRRILPAPDYTEESLGHYGVHFEVDPKYRDDPEKFAAERAAAQERLSDRRVAARERIAERRAARESGRAEREEEGEK</sequence>
<dbReference type="InterPro" id="IPR052963">
    <property type="entry name" value="Pantetheine_PDE"/>
</dbReference>
<dbReference type="STRING" id="57704.SAMN04489793_2119"/>
<keyword evidence="4" id="KW-1185">Reference proteome</keyword>
<feature type="compositionally biased region" description="Basic and acidic residues" evidence="1">
    <location>
        <begin position="325"/>
        <end position="338"/>
    </location>
</feature>
<dbReference type="InterPro" id="IPR004843">
    <property type="entry name" value="Calcineurin-like_PHP"/>
</dbReference>
<dbReference type="OrthoDB" id="9013891at2"/>
<dbReference type="PANTHER" id="PTHR36492">
    <property type="match status" value="1"/>
</dbReference>
<dbReference type="CDD" id="cd00838">
    <property type="entry name" value="MPP_superfamily"/>
    <property type="match status" value="1"/>
</dbReference>
<name>A0A1H4RXT9_TSUTY</name>
<accession>A0A1H4RXT9</accession>
<dbReference type="Pfam" id="PF00149">
    <property type="entry name" value="Metallophos"/>
    <property type="match status" value="1"/>
</dbReference>
<dbReference type="GO" id="GO:0016787">
    <property type="term" value="F:hydrolase activity"/>
    <property type="evidence" value="ECO:0007669"/>
    <property type="project" value="InterPro"/>
</dbReference>
<organism evidence="3 4">
    <name type="scientific">Tsukamurella tyrosinosolvens</name>
    <dbReference type="NCBI Taxonomy" id="57704"/>
    <lineage>
        <taxon>Bacteria</taxon>
        <taxon>Bacillati</taxon>
        <taxon>Actinomycetota</taxon>
        <taxon>Actinomycetes</taxon>
        <taxon>Mycobacteriales</taxon>
        <taxon>Tsukamurellaceae</taxon>
        <taxon>Tsukamurella</taxon>
    </lineage>
</organism>
<dbReference type="SUPFAM" id="SSF56300">
    <property type="entry name" value="Metallo-dependent phosphatases"/>
    <property type="match status" value="1"/>
</dbReference>
<proteinExistence type="predicted"/>
<evidence type="ECO:0000313" key="3">
    <source>
        <dbReference type="EMBL" id="SEC36696.1"/>
    </source>
</evidence>
<protein>
    <submittedName>
        <fullName evidence="3">3',5'-cyclic AMP phosphodiesterase CpdA</fullName>
    </submittedName>
</protein>
<dbReference type="AlphaFoldDB" id="A0A1H4RXT9"/>
<reference evidence="4" key="1">
    <citation type="submission" date="2016-10" db="EMBL/GenBank/DDBJ databases">
        <authorList>
            <person name="Varghese N."/>
            <person name="Submissions S."/>
        </authorList>
    </citation>
    <scope>NUCLEOTIDE SEQUENCE [LARGE SCALE GENOMIC DNA]</scope>
    <source>
        <strain evidence="4">DSM 44234</strain>
    </source>
</reference>
<dbReference type="Gene3D" id="3.60.21.10">
    <property type="match status" value="1"/>
</dbReference>
<feature type="domain" description="Calcineurin-like phosphoesterase" evidence="2">
    <location>
        <begin position="3"/>
        <end position="237"/>
    </location>
</feature>
<feature type="region of interest" description="Disordered" evidence="1">
    <location>
        <begin position="325"/>
        <end position="344"/>
    </location>
</feature>